<dbReference type="CDD" id="cd21153">
    <property type="entry name" value="PUA_RlmI"/>
    <property type="match status" value="1"/>
</dbReference>
<dbReference type="InterPro" id="IPR029063">
    <property type="entry name" value="SAM-dependent_MTases_sf"/>
</dbReference>
<keyword evidence="4 10" id="KW-0489">Methyltransferase</keyword>
<evidence type="ECO:0000256" key="6">
    <source>
        <dbReference type="ARBA" id="ARBA00022691"/>
    </source>
</evidence>
<dbReference type="Proteomes" id="UP000217944">
    <property type="component" value="Unassembled WGS sequence"/>
</dbReference>
<name>A0A292YHG6_9BACT</name>
<dbReference type="EC" id="2.1.1.191" evidence="10"/>
<dbReference type="InterPro" id="IPR015947">
    <property type="entry name" value="PUA-like_sf"/>
</dbReference>
<keyword evidence="5 10" id="KW-0808">Transferase</keyword>
<dbReference type="InterPro" id="IPR041532">
    <property type="entry name" value="RlmI-like_PUA"/>
</dbReference>
<proteinExistence type="inferred from homology"/>
<dbReference type="GO" id="GO:0008168">
    <property type="term" value="F:methyltransferase activity"/>
    <property type="evidence" value="ECO:0007669"/>
    <property type="project" value="UniProtKB-KW"/>
</dbReference>
<comment type="similarity">
    <text evidence="8">Belongs to the methyltransferase superfamily. RlmI family.</text>
</comment>
<dbReference type="Gene3D" id="3.30.750.80">
    <property type="entry name" value="RNA methyltransferase domain (HRMD) like"/>
    <property type="match status" value="1"/>
</dbReference>
<dbReference type="Gene3D" id="3.40.50.150">
    <property type="entry name" value="Vaccinia Virus protein VP39"/>
    <property type="match status" value="1"/>
</dbReference>
<dbReference type="Gene3D" id="2.30.130.10">
    <property type="entry name" value="PUA domain"/>
    <property type="match status" value="1"/>
</dbReference>
<evidence type="ECO:0000256" key="8">
    <source>
        <dbReference type="ARBA" id="ARBA00038091"/>
    </source>
</evidence>
<dbReference type="InterPro" id="IPR019614">
    <property type="entry name" value="SAM-dep_methyl-trfase"/>
</dbReference>
<dbReference type="AlphaFoldDB" id="A0A292YHG6"/>
<dbReference type="GO" id="GO:0003723">
    <property type="term" value="F:RNA binding"/>
    <property type="evidence" value="ECO:0007669"/>
    <property type="project" value="UniProtKB-KW"/>
</dbReference>
<dbReference type="GO" id="GO:0005737">
    <property type="term" value="C:cytoplasm"/>
    <property type="evidence" value="ECO:0007669"/>
    <property type="project" value="UniProtKB-SubCell"/>
</dbReference>
<evidence type="ECO:0000256" key="1">
    <source>
        <dbReference type="ARBA" id="ARBA00004496"/>
    </source>
</evidence>
<comment type="caution">
    <text evidence="10">The sequence shown here is derived from an EMBL/GenBank/DDBJ whole genome shotgun (WGS) entry which is preliminary data.</text>
</comment>
<organism evidence="10 11">
    <name type="scientific">Lebetimonas natsushimae</name>
    <dbReference type="NCBI Taxonomy" id="1936991"/>
    <lineage>
        <taxon>Bacteria</taxon>
        <taxon>Pseudomonadati</taxon>
        <taxon>Campylobacterota</taxon>
        <taxon>Epsilonproteobacteria</taxon>
        <taxon>Nautiliales</taxon>
        <taxon>Nautiliaceae</taxon>
        <taxon>Lebetimonas</taxon>
    </lineage>
</organism>
<evidence type="ECO:0000259" key="9">
    <source>
        <dbReference type="SMART" id="SM00359"/>
    </source>
</evidence>
<comment type="subcellular location">
    <subcellularLocation>
        <location evidence="1">Cytoplasm</location>
    </subcellularLocation>
</comment>
<dbReference type="RefSeq" id="WP_096260027.1">
    <property type="nucleotide sequence ID" value="NZ_BDME01000006.1"/>
</dbReference>
<evidence type="ECO:0000313" key="11">
    <source>
        <dbReference type="Proteomes" id="UP000217944"/>
    </source>
</evidence>
<evidence type="ECO:0000256" key="7">
    <source>
        <dbReference type="ARBA" id="ARBA00022884"/>
    </source>
</evidence>
<reference evidence="10 11" key="1">
    <citation type="journal article" date="2017" name="Syst. Appl. Microbiol.">
        <title>Lebetimonas natsushimae sp. nov., a novel strictly anaerobic, moderately thermophilic chemoautotroph isolated from a deep-sea hydrothermal vent polychaete nest in the Mid-Okinawa Trough.</title>
        <authorList>
            <person name="Nagata R."/>
            <person name="Takaki Y."/>
            <person name="Tame A."/>
            <person name="Nunoura T."/>
            <person name="Muto H."/>
            <person name="Mino S."/>
            <person name="Sawayama S."/>
            <person name="Takai K."/>
            <person name="Nakagawa S."/>
        </authorList>
    </citation>
    <scope>NUCLEOTIDE SEQUENCE [LARGE SCALE GENOMIC DNA]</scope>
    <source>
        <strain evidence="10 11">HS1857</strain>
    </source>
</reference>
<dbReference type="PANTHER" id="PTHR42873:SF1">
    <property type="entry name" value="S-ADENOSYLMETHIONINE-DEPENDENT METHYLTRANSFERASE DOMAIN-CONTAINING PROTEIN"/>
    <property type="match status" value="1"/>
</dbReference>
<evidence type="ECO:0000313" key="10">
    <source>
        <dbReference type="EMBL" id="GAX88200.1"/>
    </source>
</evidence>
<keyword evidence="3" id="KW-0698">rRNA processing</keyword>
<dbReference type="InterPro" id="IPR002478">
    <property type="entry name" value="PUA"/>
</dbReference>
<dbReference type="OrthoDB" id="9805492at2"/>
<dbReference type="SUPFAM" id="SSF88697">
    <property type="entry name" value="PUA domain-like"/>
    <property type="match status" value="1"/>
</dbReference>
<dbReference type="PANTHER" id="PTHR42873">
    <property type="entry name" value="RIBOSOMAL RNA LARGE SUBUNIT METHYLTRANSFERASE"/>
    <property type="match status" value="1"/>
</dbReference>
<keyword evidence="2" id="KW-0963">Cytoplasm</keyword>
<dbReference type="GO" id="GO:0006364">
    <property type="term" value="P:rRNA processing"/>
    <property type="evidence" value="ECO:0007669"/>
    <property type="project" value="UniProtKB-KW"/>
</dbReference>
<protein>
    <submittedName>
        <fullName evidence="10">23S rRNA (Cytosine1962-C5)-methyltransferase</fullName>
        <ecNumber evidence="10">2.1.1.191</ecNumber>
    </submittedName>
</protein>
<keyword evidence="11" id="KW-1185">Reference proteome</keyword>
<sequence>MKVEITKKAYEKLKKRFPWVYRNEIISLPDCDRGTIADLVYKGEYVATAFINPVSKITARVISFEKTHIDKEFFYKRIKKALKNRLTEIESKNIMLSLEKEFNSNSLRVVHSEADFLPGLIIDKYGDNLVVSFTTAGMDNFKGIIVEILIDLLNPKGIYEKGDKIRQKEGLEVVNEILYGNIDDEFIIVENDKKFITNLKVGQKTGFFLDQRKNRKIVGEYGNKKTLDLFANSGGFGIYANASFTKFVEISALACSQIEKNCELNGLQNYEIIKADVFKFLENEKEKYDLIVIDPPAFAKNKNAKKGALKGWKYLIVNSLKLLEENGYLALFSCSSAISSKDLLDLALSSAIIEKCDLEVIDFLKQDVDHPYVLNIPNSLYLTGVLLRRI</sequence>
<dbReference type="EMBL" id="BDME01000006">
    <property type="protein sequence ID" value="GAX88200.1"/>
    <property type="molecule type" value="Genomic_DNA"/>
</dbReference>
<evidence type="ECO:0000256" key="4">
    <source>
        <dbReference type="ARBA" id="ARBA00022603"/>
    </source>
</evidence>
<dbReference type="GO" id="GO:0032259">
    <property type="term" value="P:methylation"/>
    <property type="evidence" value="ECO:0007669"/>
    <property type="project" value="UniProtKB-KW"/>
</dbReference>
<dbReference type="PROSITE" id="PS50890">
    <property type="entry name" value="PUA"/>
    <property type="match status" value="1"/>
</dbReference>
<dbReference type="CDD" id="cd02440">
    <property type="entry name" value="AdoMet_MTases"/>
    <property type="match status" value="1"/>
</dbReference>
<evidence type="ECO:0000256" key="5">
    <source>
        <dbReference type="ARBA" id="ARBA00022679"/>
    </source>
</evidence>
<dbReference type="Pfam" id="PF10672">
    <property type="entry name" value="Methyltrans_SAM"/>
    <property type="match status" value="1"/>
</dbReference>
<dbReference type="CDD" id="cd11572">
    <property type="entry name" value="RlmI_M_like"/>
    <property type="match status" value="1"/>
</dbReference>
<dbReference type="SUPFAM" id="SSF53335">
    <property type="entry name" value="S-adenosyl-L-methionine-dependent methyltransferases"/>
    <property type="match status" value="1"/>
</dbReference>
<evidence type="ECO:0000256" key="3">
    <source>
        <dbReference type="ARBA" id="ARBA00022552"/>
    </source>
</evidence>
<keyword evidence="6" id="KW-0949">S-adenosyl-L-methionine</keyword>
<gene>
    <name evidence="10" type="ORF">LNAT_P1495</name>
</gene>
<feature type="domain" description="PUA" evidence="9">
    <location>
        <begin position="1"/>
        <end position="83"/>
    </location>
</feature>
<dbReference type="SMART" id="SM00359">
    <property type="entry name" value="PUA"/>
    <property type="match status" value="1"/>
</dbReference>
<accession>A0A292YHG6</accession>
<evidence type="ECO:0000256" key="2">
    <source>
        <dbReference type="ARBA" id="ARBA00022490"/>
    </source>
</evidence>
<keyword evidence="7" id="KW-0694">RNA-binding</keyword>
<dbReference type="Pfam" id="PF17785">
    <property type="entry name" value="PUA_3"/>
    <property type="match status" value="1"/>
</dbReference>
<dbReference type="InterPro" id="IPR036974">
    <property type="entry name" value="PUA_sf"/>
</dbReference>